<proteinExistence type="predicted"/>
<dbReference type="EMBL" id="BMDZ01000005">
    <property type="protein sequence ID" value="GGB28896.1"/>
    <property type="molecule type" value="Genomic_DNA"/>
</dbReference>
<protein>
    <submittedName>
        <fullName evidence="2">Uncharacterized protein</fullName>
    </submittedName>
</protein>
<evidence type="ECO:0000313" key="3">
    <source>
        <dbReference type="Proteomes" id="UP000603352"/>
    </source>
</evidence>
<organism evidence="2 3">
    <name type="scientific">Tistrella bauzanensis</name>
    <dbReference type="NCBI Taxonomy" id="657419"/>
    <lineage>
        <taxon>Bacteria</taxon>
        <taxon>Pseudomonadati</taxon>
        <taxon>Pseudomonadota</taxon>
        <taxon>Alphaproteobacteria</taxon>
        <taxon>Geminicoccales</taxon>
        <taxon>Geminicoccaceae</taxon>
        <taxon>Tistrella</taxon>
    </lineage>
</organism>
<evidence type="ECO:0000313" key="2">
    <source>
        <dbReference type="EMBL" id="GGB28896.1"/>
    </source>
</evidence>
<keyword evidence="1" id="KW-0175">Coiled coil</keyword>
<feature type="coiled-coil region" evidence="1">
    <location>
        <begin position="41"/>
        <end position="75"/>
    </location>
</feature>
<keyword evidence="3" id="KW-1185">Reference proteome</keyword>
<gene>
    <name evidence="2" type="ORF">GCM10011505_07740</name>
</gene>
<dbReference type="Proteomes" id="UP000603352">
    <property type="component" value="Unassembled WGS sequence"/>
</dbReference>
<reference evidence="3" key="1">
    <citation type="journal article" date="2019" name="Int. J. Syst. Evol. Microbiol.">
        <title>The Global Catalogue of Microorganisms (GCM) 10K type strain sequencing project: providing services to taxonomists for standard genome sequencing and annotation.</title>
        <authorList>
            <consortium name="The Broad Institute Genomics Platform"/>
            <consortium name="The Broad Institute Genome Sequencing Center for Infectious Disease"/>
            <person name="Wu L."/>
            <person name="Ma J."/>
        </authorList>
    </citation>
    <scope>NUCLEOTIDE SEQUENCE [LARGE SCALE GENOMIC DNA]</scope>
    <source>
        <strain evidence="3">CGMCC 1.10188</strain>
    </source>
</reference>
<dbReference type="RefSeq" id="WP_188575085.1">
    <property type="nucleotide sequence ID" value="NZ_BMDZ01000005.1"/>
</dbReference>
<accession>A0ABQ1IA87</accession>
<comment type="caution">
    <text evidence="2">The sequence shown here is derived from an EMBL/GenBank/DDBJ whole genome shotgun (WGS) entry which is preliminary data.</text>
</comment>
<sequence length="104" mass="10904">MANMELAWQRLSSALARLDAASRKASERVTQARHAGETAAAGAAGAQIEALRAEIETLAAERSALQQALAAAQDARGRADARGHMAGQEIDRAINAIGRALDDR</sequence>
<name>A0ABQ1IA87_9PROT</name>
<evidence type="ECO:0000256" key="1">
    <source>
        <dbReference type="SAM" id="Coils"/>
    </source>
</evidence>